<dbReference type="SUPFAM" id="SSF57845">
    <property type="entry name" value="B-box zinc-binding domain"/>
    <property type="match status" value="1"/>
</dbReference>
<evidence type="ECO:0000259" key="3">
    <source>
        <dbReference type="PROSITE" id="PS50119"/>
    </source>
</evidence>
<protein>
    <recommendedName>
        <fullName evidence="3">B box-type domain-containing protein</fullName>
    </recommendedName>
</protein>
<dbReference type="CDD" id="cd19757">
    <property type="entry name" value="Bbox1"/>
    <property type="match status" value="1"/>
</dbReference>
<evidence type="ECO:0000256" key="1">
    <source>
        <dbReference type="PROSITE-ProRule" id="PRU00024"/>
    </source>
</evidence>
<dbReference type="Pfam" id="PF00643">
    <property type="entry name" value="zf-B_box"/>
    <property type="match status" value="1"/>
</dbReference>
<keyword evidence="2" id="KW-0175">Coiled coil</keyword>
<dbReference type="InterPro" id="IPR000315">
    <property type="entry name" value="Znf_B-box"/>
</dbReference>
<dbReference type="PANTHER" id="PTHR25462">
    <property type="entry name" value="BONUS, ISOFORM C-RELATED"/>
    <property type="match status" value="1"/>
</dbReference>
<dbReference type="Gene3D" id="2.120.10.30">
    <property type="entry name" value="TolB, C-terminal domain"/>
    <property type="match status" value="1"/>
</dbReference>
<gene>
    <name evidence="4" type="ORF">MCOR_41664</name>
</gene>
<keyword evidence="1" id="KW-0862">Zinc</keyword>
<dbReference type="Gene3D" id="3.30.160.60">
    <property type="entry name" value="Classic Zinc Finger"/>
    <property type="match status" value="1"/>
</dbReference>
<proteinExistence type="predicted"/>
<feature type="domain" description="B box-type" evidence="3">
    <location>
        <begin position="3"/>
        <end position="50"/>
    </location>
</feature>
<accession>A0A6J8DKZ6</accession>
<organism evidence="4 5">
    <name type="scientific">Mytilus coruscus</name>
    <name type="common">Sea mussel</name>
    <dbReference type="NCBI Taxonomy" id="42192"/>
    <lineage>
        <taxon>Eukaryota</taxon>
        <taxon>Metazoa</taxon>
        <taxon>Spiralia</taxon>
        <taxon>Lophotrochozoa</taxon>
        <taxon>Mollusca</taxon>
        <taxon>Bivalvia</taxon>
        <taxon>Autobranchia</taxon>
        <taxon>Pteriomorphia</taxon>
        <taxon>Mytilida</taxon>
        <taxon>Mytiloidea</taxon>
        <taxon>Mytilidae</taxon>
        <taxon>Mytilinae</taxon>
        <taxon>Mytilus</taxon>
    </lineage>
</organism>
<name>A0A6J8DKZ6_MYTCO</name>
<dbReference type="OrthoDB" id="6111144at2759"/>
<evidence type="ECO:0000256" key="2">
    <source>
        <dbReference type="SAM" id="Coils"/>
    </source>
</evidence>
<dbReference type="PANTHER" id="PTHR25462:SF296">
    <property type="entry name" value="MEIOTIC P26, ISOFORM F"/>
    <property type="match status" value="1"/>
</dbReference>
<dbReference type="SMART" id="SM00336">
    <property type="entry name" value="BBOX"/>
    <property type="match status" value="2"/>
</dbReference>
<dbReference type="InterPro" id="IPR011042">
    <property type="entry name" value="6-blade_b-propeller_TolB-like"/>
</dbReference>
<keyword evidence="1" id="KW-0479">Metal-binding</keyword>
<dbReference type="AlphaFoldDB" id="A0A6J8DKZ6"/>
<feature type="domain" description="B box-type" evidence="3">
    <location>
        <begin position="67"/>
        <end position="109"/>
    </location>
</feature>
<keyword evidence="1" id="KW-0863">Zinc-finger</keyword>
<dbReference type="EMBL" id="CACVKT020007519">
    <property type="protein sequence ID" value="CAC5408252.1"/>
    <property type="molecule type" value="Genomic_DNA"/>
</dbReference>
<dbReference type="GO" id="GO:0008270">
    <property type="term" value="F:zinc ion binding"/>
    <property type="evidence" value="ECO:0007669"/>
    <property type="project" value="UniProtKB-KW"/>
</dbReference>
<dbReference type="InterPro" id="IPR047153">
    <property type="entry name" value="TRIM45/56/19-like"/>
</dbReference>
<feature type="coiled-coil region" evidence="2">
    <location>
        <begin position="156"/>
        <end position="215"/>
    </location>
</feature>
<sequence>MAKNLILCQFCEISKEIKLKCFTCDLLLCENCADKHSKFSGSEEHCIIDLKKAKKPENVDIIRQSNLKSIQCTTHNGEKCSLFCKDCKKPICSFCVLEPEHKGHNIEKISTVYNNQLFVLKGIKATIEKNLPDINTGVRECSSTIDNYNEIKQKIIQREREIKERATAEAEVLINELDKLVKPNIDALVKEKQNIQDIECKLEKKKEEIDTVLQSHQATCVLATFDKVDKHLPLKINLDNTTPKQKFRFIVPNSPSINFGSVTKGPILKVIHTYVTNVPFIHNLKSFKDGTLVSIFRKKDHYRDFIGYSNDQGKKHIINNEICLPMFVRSPRDMTVTDDDMILITNGTGEIRCLNAYNEKFKYFKFDRRFSNDEQFKHFNYKRRFSFISSDINGIHSNGHTILVGLSDFHTSKNHPSDIYIMVLNKEEECLKKSWNTETKHNALSPPNKTYQIEKLTKNINGDINIIDKEKVIVFDYNFRLKWTYEKLHSPNDIVTTSYGQIVVSDNVSIHLLSMDGDLLTTIGEQEGINNPTCLHIDKNGQLLVVCNGEESDDAKIIVVKMLCLSPKRVKSVWAIFGPDY</sequence>
<reference evidence="4 5" key="1">
    <citation type="submission" date="2020-06" db="EMBL/GenBank/DDBJ databases">
        <authorList>
            <person name="Li R."/>
            <person name="Bekaert M."/>
        </authorList>
    </citation>
    <scope>NUCLEOTIDE SEQUENCE [LARGE SCALE GENOMIC DNA]</scope>
    <source>
        <strain evidence="5">wild</strain>
    </source>
</reference>
<evidence type="ECO:0000313" key="4">
    <source>
        <dbReference type="EMBL" id="CAC5408252.1"/>
    </source>
</evidence>
<keyword evidence="5" id="KW-1185">Reference proteome</keyword>
<dbReference type="PROSITE" id="PS50119">
    <property type="entry name" value="ZF_BBOX"/>
    <property type="match status" value="2"/>
</dbReference>
<dbReference type="Proteomes" id="UP000507470">
    <property type="component" value="Unassembled WGS sequence"/>
</dbReference>
<evidence type="ECO:0000313" key="5">
    <source>
        <dbReference type="Proteomes" id="UP000507470"/>
    </source>
</evidence>
<dbReference type="CDD" id="cd19756">
    <property type="entry name" value="Bbox2"/>
    <property type="match status" value="1"/>
</dbReference>
<dbReference type="SUPFAM" id="SSF101898">
    <property type="entry name" value="NHL repeat"/>
    <property type="match status" value="1"/>
</dbReference>